<comment type="caution">
    <text evidence="2">The sequence shown here is derived from an EMBL/GenBank/DDBJ whole genome shotgun (WGS) entry which is preliminary data.</text>
</comment>
<keyword evidence="3" id="KW-1185">Reference proteome</keyword>
<name>A0A5B0LMD9_PUCGR</name>
<evidence type="ECO:0000313" key="3">
    <source>
        <dbReference type="Proteomes" id="UP000324748"/>
    </source>
</evidence>
<feature type="compositionally biased region" description="Basic and acidic residues" evidence="1">
    <location>
        <begin position="1"/>
        <end position="16"/>
    </location>
</feature>
<evidence type="ECO:0000313" key="2">
    <source>
        <dbReference type="EMBL" id="KAA1065692.1"/>
    </source>
</evidence>
<organism evidence="2 3">
    <name type="scientific">Puccinia graminis f. sp. tritici</name>
    <dbReference type="NCBI Taxonomy" id="56615"/>
    <lineage>
        <taxon>Eukaryota</taxon>
        <taxon>Fungi</taxon>
        <taxon>Dikarya</taxon>
        <taxon>Basidiomycota</taxon>
        <taxon>Pucciniomycotina</taxon>
        <taxon>Pucciniomycetes</taxon>
        <taxon>Pucciniales</taxon>
        <taxon>Pucciniaceae</taxon>
        <taxon>Puccinia</taxon>
    </lineage>
</organism>
<gene>
    <name evidence="2" type="ORF">PGT21_007773</name>
</gene>
<feature type="region of interest" description="Disordered" evidence="1">
    <location>
        <begin position="1"/>
        <end position="22"/>
    </location>
</feature>
<dbReference type="Proteomes" id="UP000324748">
    <property type="component" value="Unassembled WGS sequence"/>
</dbReference>
<accession>A0A5B0LMD9</accession>
<protein>
    <submittedName>
        <fullName evidence="2">Uncharacterized protein</fullName>
    </submittedName>
</protein>
<dbReference type="EMBL" id="VSWC01000196">
    <property type="protein sequence ID" value="KAA1065692.1"/>
    <property type="molecule type" value="Genomic_DNA"/>
</dbReference>
<proteinExistence type="predicted"/>
<evidence type="ECO:0000256" key="1">
    <source>
        <dbReference type="SAM" id="MobiDB-lite"/>
    </source>
</evidence>
<dbReference type="OrthoDB" id="10514370at2759"/>
<sequence>MMILDPDRHQATDETSPKPASQYGWTCSDSLNRSIRKGIWKIVLPSSQTLPLGLACEPRGGCKRLC</sequence>
<reference evidence="2 3" key="1">
    <citation type="submission" date="2019-05" db="EMBL/GenBank/DDBJ databases">
        <title>Emergence of the Ug99 lineage of the wheat stem rust pathogen through somatic hybridization.</title>
        <authorList>
            <person name="Li F."/>
            <person name="Upadhyaya N.M."/>
            <person name="Sperschneider J."/>
            <person name="Matny O."/>
            <person name="Nguyen-Phuc H."/>
            <person name="Mago R."/>
            <person name="Raley C."/>
            <person name="Miller M.E."/>
            <person name="Silverstein K.A.T."/>
            <person name="Henningsen E."/>
            <person name="Hirsch C.D."/>
            <person name="Visser B."/>
            <person name="Pretorius Z.A."/>
            <person name="Steffenson B.J."/>
            <person name="Schwessinger B."/>
            <person name="Dodds P.N."/>
            <person name="Figueroa M."/>
        </authorList>
    </citation>
    <scope>NUCLEOTIDE SEQUENCE [LARGE SCALE GENOMIC DNA]</scope>
    <source>
        <strain evidence="2">21-0</strain>
    </source>
</reference>
<dbReference type="AlphaFoldDB" id="A0A5B0LMD9"/>